<evidence type="ECO:0000256" key="1">
    <source>
        <dbReference type="SAM" id="Phobius"/>
    </source>
</evidence>
<feature type="non-terminal residue" evidence="2">
    <location>
        <position position="1"/>
    </location>
</feature>
<evidence type="ECO:0000313" key="2">
    <source>
        <dbReference type="EMBL" id="KYN40988.1"/>
    </source>
</evidence>
<name>A0A195FKP7_9HYME</name>
<dbReference type="Proteomes" id="UP000078541">
    <property type="component" value="Unassembled WGS sequence"/>
</dbReference>
<accession>A0A195FKP7</accession>
<keyword evidence="3" id="KW-1185">Reference proteome</keyword>
<keyword evidence="1" id="KW-0472">Membrane</keyword>
<feature type="transmembrane region" description="Helical" evidence="1">
    <location>
        <begin position="36"/>
        <end position="58"/>
    </location>
</feature>
<organism evidence="2 3">
    <name type="scientific">Trachymyrmex septentrionalis</name>
    <dbReference type="NCBI Taxonomy" id="34720"/>
    <lineage>
        <taxon>Eukaryota</taxon>
        <taxon>Metazoa</taxon>
        <taxon>Ecdysozoa</taxon>
        <taxon>Arthropoda</taxon>
        <taxon>Hexapoda</taxon>
        <taxon>Insecta</taxon>
        <taxon>Pterygota</taxon>
        <taxon>Neoptera</taxon>
        <taxon>Endopterygota</taxon>
        <taxon>Hymenoptera</taxon>
        <taxon>Apocrita</taxon>
        <taxon>Aculeata</taxon>
        <taxon>Formicoidea</taxon>
        <taxon>Formicidae</taxon>
        <taxon>Myrmicinae</taxon>
        <taxon>Trachymyrmex</taxon>
    </lineage>
</organism>
<keyword evidence="1" id="KW-0812">Transmembrane</keyword>
<dbReference type="EMBL" id="KQ981491">
    <property type="protein sequence ID" value="KYN40988.1"/>
    <property type="molecule type" value="Genomic_DNA"/>
</dbReference>
<proteinExistence type="predicted"/>
<evidence type="ECO:0000313" key="3">
    <source>
        <dbReference type="Proteomes" id="UP000078541"/>
    </source>
</evidence>
<dbReference type="AlphaFoldDB" id="A0A195FKP7"/>
<gene>
    <name evidence="2" type="ORF">ALC56_04581</name>
</gene>
<keyword evidence="1" id="KW-1133">Transmembrane helix</keyword>
<protein>
    <submittedName>
        <fullName evidence="2">Uncharacterized protein</fullName>
    </submittedName>
</protein>
<reference evidence="2 3" key="1">
    <citation type="submission" date="2016-03" db="EMBL/GenBank/DDBJ databases">
        <title>Trachymyrmex septentrionalis WGS genome.</title>
        <authorList>
            <person name="Nygaard S."/>
            <person name="Hu H."/>
            <person name="Boomsma J."/>
            <person name="Zhang G."/>
        </authorList>
    </citation>
    <scope>NUCLEOTIDE SEQUENCE [LARGE SCALE GENOMIC DNA]</scope>
    <source>
        <strain evidence="2">Tsep2-gDNA-1</strain>
        <tissue evidence="2">Whole body</tissue>
    </source>
</reference>
<sequence length="67" mass="8011">TLRKLIRIRNRTLSKYISFLNSSLHKYSSRDFWRNLAFLGGYSSFPLLSSPIIFLILINDYFMINDY</sequence>